<dbReference type="RefSeq" id="WP_008487213.1">
    <property type="nucleotide sequence ID" value="NZ_AMRG01000001.1"/>
</dbReference>
<dbReference type="eggNOG" id="ENOG5033C22">
    <property type="taxonomic scope" value="Bacteria"/>
</dbReference>
<gene>
    <name evidence="1" type="ORF">A10D4_01280</name>
</gene>
<accession>K2KMC9</accession>
<comment type="caution">
    <text evidence="1">The sequence shown here is derived from an EMBL/GenBank/DDBJ whole genome shotgun (WGS) entry which is preliminary data.</text>
</comment>
<proteinExistence type="predicted"/>
<dbReference type="AlphaFoldDB" id="K2KMC9"/>
<sequence length="87" mass="9718">MKKEAILADPASAYAKPSDVLKDQQLTDEEKIDVLERWEYDARELQVATEENMPGQDEDVLEDILKAKSQLQGDNGSDIEGDNKHGS</sequence>
<dbReference type="Proteomes" id="UP000014115">
    <property type="component" value="Unassembled WGS sequence"/>
</dbReference>
<dbReference type="PATRIC" id="fig|740709.3.peg.258"/>
<reference evidence="1 2" key="1">
    <citation type="journal article" date="2012" name="J. Bacteriol.">
        <title>Genome Sequence of Idiomarina xiamenensis Type Strain 10-D-4.</title>
        <authorList>
            <person name="Lai Q."/>
            <person name="Wang L."/>
            <person name="Wang W."/>
            <person name="Shao Z."/>
        </authorList>
    </citation>
    <scope>NUCLEOTIDE SEQUENCE [LARGE SCALE GENOMIC DNA]</scope>
    <source>
        <strain evidence="1 2">10-D-4</strain>
    </source>
</reference>
<evidence type="ECO:0000313" key="2">
    <source>
        <dbReference type="Proteomes" id="UP000014115"/>
    </source>
</evidence>
<organism evidence="1 2">
    <name type="scientific">Idiomarina xiamenensis 10-D-4</name>
    <dbReference type="NCBI Taxonomy" id="740709"/>
    <lineage>
        <taxon>Bacteria</taxon>
        <taxon>Pseudomonadati</taxon>
        <taxon>Pseudomonadota</taxon>
        <taxon>Gammaproteobacteria</taxon>
        <taxon>Alteromonadales</taxon>
        <taxon>Idiomarinaceae</taxon>
        <taxon>Idiomarina</taxon>
    </lineage>
</organism>
<protein>
    <submittedName>
        <fullName evidence="1">Putative cytosolic protein</fullName>
    </submittedName>
</protein>
<name>K2KMC9_9GAMM</name>
<dbReference type="EMBL" id="AMRG01000001">
    <property type="protein sequence ID" value="EKE87682.1"/>
    <property type="molecule type" value="Genomic_DNA"/>
</dbReference>
<keyword evidence="2" id="KW-1185">Reference proteome</keyword>
<evidence type="ECO:0000313" key="1">
    <source>
        <dbReference type="EMBL" id="EKE87682.1"/>
    </source>
</evidence>
<dbReference type="OrthoDB" id="5405867at2"/>